<dbReference type="Proteomes" id="UP000001025">
    <property type="component" value="Chromosome"/>
</dbReference>
<dbReference type="InParanoid" id="Q7UWS6"/>
<dbReference type="KEGG" id="rba:RB1830"/>
<dbReference type="EMBL" id="BX294135">
    <property type="protein sequence ID" value="CAD72286.1"/>
    <property type="molecule type" value="Genomic_DNA"/>
</dbReference>
<proteinExistence type="predicted"/>
<gene>
    <name evidence="2" type="ordered locus">RB1830</name>
</gene>
<organism evidence="2 3">
    <name type="scientific">Rhodopirellula baltica (strain DSM 10527 / NCIMB 13988 / SH1)</name>
    <dbReference type="NCBI Taxonomy" id="243090"/>
    <lineage>
        <taxon>Bacteria</taxon>
        <taxon>Pseudomonadati</taxon>
        <taxon>Planctomycetota</taxon>
        <taxon>Planctomycetia</taxon>
        <taxon>Pirellulales</taxon>
        <taxon>Pirellulaceae</taxon>
        <taxon>Rhodopirellula</taxon>
    </lineage>
</organism>
<evidence type="ECO:0000313" key="3">
    <source>
        <dbReference type="Proteomes" id="UP000001025"/>
    </source>
</evidence>
<feature type="region of interest" description="Disordered" evidence="1">
    <location>
        <begin position="1"/>
        <end position="37"/>
    </location>
</feature>
<evidence type="ECO:0000256" key="1">
    <source>
        <dbReference type="SAM" id="MobiDB-lite"/>
    </source>
</evidence>
<protein>
    <submittedName>
        <fullName evidence="2">Uncharacterized protein</fullName>
    </submittedName>
</protein>
<accession>Q7UWS6</accession>
<name>Q7UWS6_RHOBA</name>
<sequence>MIGNLPPGSTMSAPANGADFAGMIERTNGRGRGLSEA</sequence>
<dbReference type="AlphaFoldDB" id="Q7UWS6"/>
<reference evidence="2 3" key="1">
    <citation type="journal article" date="2003" name="Proc. Natl. Acad. Sci. U.S.A.">
        <title>Complete genome sequence of the marine planctomycete Pirellula sp. strain 1.</title>
        <authorList>
            <person name="Gloeckner F.O."/>
            <person name="Kube M."/>
            <person name="Bauer M."/>
            <person name="Teeling H."/>
            <person name="Lombardot T."/>
            <person name="Ludwig W."/>
            <person name="Gade D."/>
            <person name="Beck A."/>
            <person name="Borzym K."/>
            <person name="Heitmann K."/>
            <person name="Rabus R."/>
            <person name="Schlesner H."/>
            <person name="Amann R."/>
            <person name="Reinhardt R."/>
        </authorList>
    </citation>
    <scope>NUCLEOTIDE SEQUENCE [LARGE SCALE GENOMIC DNA]</scope>
    <source>
        <strain evidence="3">DSM 10527 / NCIMB 13988 / SH1</strain>
    </source>
</reference>
<dbReference type="EnsemblBacteria" id="CAD72286">
    <property type="protein sequence ID" value="CAD72286"/>
    <property type="gene ID" value="RB1830"/>
</dbReference>
<keyword evidence="3" id="KW-1185">Reference proteome</keyword>
<dbReference type="HOGENOM" id="CLU_3347871_0_0_0"/>
<evidence type="ECO:0000313" key="2">
    <source>
        <dbReference type="EMBL" id="CAD72286.1"/>
    </source>
</evidence>
<dbReference type="STRING" id="243090.RB1830"/>